<dbReference type="Proteomes" id="UP000050949">
    <property type="component" value="Unassembled WGS sequence"/>
</dbReference>
<feature type="domain" description="ASCH" evidence="1">
    <location>
        <begin position="6"/>
        <end position="112"/>
    </location>
</feature>
<dbReference type="Pfam" id="PF04266">
    <property type="entry name" value="ASCH"/>
    <property type="match status" value="1"/>
</dbReference>
<dbReference type="GeneID" id="78509042"/>
<proteinExistence type="predicted"/>
<organism evidence="2 3">
    <name type="scientific">Schleiferilactobacillus harbinensis DSM 16991</name>
    <dbReference type="NCBI Taxonomy" id="1122147"/>
    <lineage>
        <taxon>Bacteria</taxon>
        <taxon>Bacillati</taxon>
        <taxon>Bacillota</taxon>
        <taxon>Bacilli</taxon>
        <taxon>Lactobacillales</taxon>
        <taxon>Lactobacillaceae</taxon>
        <taxon>Schleiferilactobacillus</taxon>
    </lineage>
</organism>
<evidence type="ECO:0000313" key="2">
    <source>
        <dbReference type="EMBL" id="KRM28365.1"/>
    </source>
</evidence>
<evidence type="ECO:0000259" key="1">
    <source>
        <dbReference type="Pfam" id="PF04266"/>
    </source>
</evidence>
<dbReference type="InterPro" id="IPR015947">
    <property type="entry name" value="PUA-like_sf"/>
</dbReference>
<accession>A0A0R1XFC3</accession>
<dbReference type="AlphaFoldDB" id="A0A0R1XFC3"/>
<sequence>MQEWQLHLYQDQFDLLKAGTKTVEIRLRNSDIDKVQPMDIIHFVPAPEDGKHEVAAVVTDINTFDTFEQGLRHFPPTAVGSPAGTSVADMVQAMYKIYTPEQEAMKGVVFFTVNRIMSN</sequence>
<gene>
    <name evidence="2" type="ORF">FC91_GL001828</name>
</gene>
<dbReference type="SUPFAM" id="SSF88697">
    <property type="entry name" value="PUA domain-like"/>
    <property type="match status" value="1"/>
</dbReference>
<comment type="caution">
    <text evidence="2">The sequence shown here is derived from an EMBL/GenBank/DDBJ whole genome shotgun (WGS) entry which is preliminary data.</text>
</comment>
<reference evidence="2 3" key="1">
    <citation type="journal article" date="2015" name="Genome Announc.">
        <title>Expanding the biotechnology potential of lactobacilli through comparative genomics of 213 strains and associated genera.</title>
        <authorList>
            <person name="Sun Z."/>
            <person name="Harris H.M."/>
            <person name="McCann A."/>
            <person name="Guo C."/>
            <person name="Argimon S."/>
            <person name="Zhang W."/>
            <person name="Yang X."/>
            <person name="Jeffery I.B."/>
            <person name="Cooney J.C."/>
            <person name="Kagawa T.F."/>
            <person name="Liu W."/>
            <person name="Song Y."/>
            <person name="Salvetti E."/>
            <person name="Wrobel A."/>
            <person name="Rasinkangas P."/>
            <person name="Parkhill J."/>
            <person name="Rea M.C."/>
            <person name="O'Sullivan O."/>
            <person name="Ritari J."/>
            <person name="Douillard F.P."/>
            <person name="Paul Ross R."/>
            <person name="Yang R."/>
            <person name="Briner A.E."/>
            <person name="Felis G.E."/>
            <person name="de Vos W.M."/>
            <person name="Barrangou R."/>
            <person name="Klaenhammer T.R."/>
            <person name="Caufield P.W."/>
            <person name="Cui Y."/>
            <person name="Zhang H."/>
            <person name="O'Toole P.W."/>
        </authorList>
    </citation>
    <scope>NUCLEOTIDE SEQUENCE [LARGE SCALE GENOMIC DNA]</scope>
    <source>
        <strain evidence="2 3">DSM 16991</strain>
    </source>
</reference>
<dbReference type="InterPro" id="IPR007374">
    <property type="entry name" value="ASCH_domain"/>
</dbReference>
<dbReference type="OrthoDB" id="9790388at2"/>
<dbReference type="PATRIC" id="fig|1122147.4.peg.1896"/>
<dbReference type="Gene3D" id="2.30.130.30">
    <property type="entry name" value="Hypothetical protein"/>
    <property type="match status" value="1"/>
</dbReference>
<name>A0A0R1XFC3_9LACO</name>
<protein>
    <recommendedName>
        <fullName evidence="1">ASCH domain-containing protein</fullName>
    </recommendedName>
</protein>
<dbReference type="EMBL" id="AZFW01000032">
    <property type="protein sequence ID" value="KRM28365.1"/>
    <property type="molecule type" value="Genomic_DNA"/>
</dbReference>
<dbReference type="eggNOG" id="COG4043">
    <property type="taxonomic scope" value="Bacteria"/>
</dbReference>
<dbReference type="RefSeq" id="WP_027827419.1">
    <property type="nucleotide sequence ID" value="NZ_AUEH01000001.1"/>
</dbReference>
<evidence type="ECO:0000313" key="3">
    <source>
        <dbReference type="Proteomes" id="UP000050949"/>
    </source>
</evidence>